<dbReference type="RefSeq" id="WP_042210842.1">
    <property type="nucleotide sequence ID" value="NZ_CP009285.1"/>
</dbReference>
<accession>A0A089L8U9</accession>
<dbReference type="EMBL" id="CP009285">
    <property type="protein sequence ID" value="AIQ56515.1"/>
    <property type="molecule type" value="Genomic_DNA"/>
</dbReference>
<dbReference type="PANTHER" id="PTHR47738:SF3">
    <property type="entry name" value="PHOSPHOTRANSFERASE SYSTEM MANNITOL_FRUCTOSE-SPECIFIC IIA DOMAIN CONTAINING PROTEIN"/>
    <property type="match status" value="1"/>
</dbReference>
<feature type="domain" description="PTS EIIA type-2" evidence="1">
    <location>
        <begin position="4"/>
        <end position="151"/>
    </location>
</feature>
<keyword evidence="2" id="KW-0813">Transport</keyword>
<dbReference type="SUPFAM" id="SSF55804">
    <property type="entry name" value="Phoshotransferase/anion transport protein"/>
    <property type="match status" value="1"/>
</dbReference>
<dbReference type="PROSITE" id="PS51094">
    <property type="entry name" value="PTS_EIIA_TYPE_2"/>
    <property type="match status" value="1"/>
</dbReference>
<keyword evidence="2" id="KW-0762">Sugar transport</keyword>
<dbReference type="Gene3D" id="3.40.930.10">
    <property type="entry name" value="Mannitol-specific EII, Chain A"/>
    <property type="match status" value="1"/>
</dbReference>
<proteinExistence type="predicted"/>
<evidence type="ECO:0000259" key="1">
    <source>
        <dbReference type="PROSITE" id="PS51094"/>
    </source>
</evidence>
<dbReference type="HOGENOM" id="CLU_072531_6_0_9"/>
<organism evidence="2 3">
    <name type="scientific">Paenibacillus borealis</name>
    <dbReference type="NCBI Taxonomy" id="160799"/>
    <lineage>
        <taxon>Bacteria</taxon>
        <taxon>Bacillati</taxon>
        <taxon>Bacillota</taxon>
        <taxon>Bacilli</taxon>
        <taxon>Bacillales</taxon>
        <taxon>Paenibacillaceae</taxon>
        <taxon>Paenibacillus</taxon>
    </lineage>
</organism>
<evidence type="ECO:0000313" key="2">
    <source>
        <dbReference type="EMBL" id="AIQ56515.1"/>
    </source>
</evidence>
<dbReference type="CDD" id="cd00211">
    <property type="entry name" value="PTS_IIA_fru"/>
    <property type="match status" value="1"/>
</dbReference>
<sequence>MTMDMMDEAFILIGVEGESKEDILARMAENLVKLGVVKESYIAAVIEREQAYPTGLPTGGCSVAIPHTDIEHVNRKAISIGVLKQPVRFGIMGEEEETTPVELVFMLAMDQKHSQLKLLTRLMQVIQDQSMLIALSHETSPASIKELMNAVLQFETQGGPLA</sequence>
<gene>
    <name evidence="2" type="ORF">PBOR_05850</name>
</gene>
<name>A0A089L8U9_PAEBO</name>
<dbReference type="InterPro" id="IPR051541">
    <property type="entry name" value="PTS_SugarTrans_NitroReg"/>
</dbReference>
<evidence type="ECO:0000313" key="3">
    <source>
        <dbReference type="Proteomes" id="UP000029518"/>
    </source>
</evidence>
<dbReference type="KEGG" id="pbd:PBOR_05850"/>
<dbReference type="Pfam" id="PF00359">
    <property type="entry name" value="PTS_EIIA_2"/>
    <property type="match status" value="1"/>
</dbReference>
<dbReference type="InterPro" id="IPR002178">
    <property type="entry name" value="PTS_EIIA_type-2_dom"/>
</dbReference>
<reference evidence="2" key="1">
    <citation type="submission" date="2014-08" db="EMBL/GenBank/DDBJ databases">
        <title>Comparative genomics of the Paenibacillus odorifer group.</title>
        <authorList>
            <person name="den Bakker H.C."/>
            <person name="Tsai Y.-C.Y.-C."/>
            <person name="Martin N."/>
            <person name="Korlach J."/>
            <person name="Wiedmann M."/>
        </authorList>
    </citation>
    <scope>NUCLEOTIDE SEQUENCE [LARGE SCALE GENOMIC DNA]</scope>
    <source>
        <strain evidence="2">DSM 13188</strain>
    </source>
</reference>
<protein>
    <submittedName>
        <fullName evidence="2">PTS sugar transporter subunit IIA</fullName>
    </submittedName>
</protein>
<dbReference type="PANTHER" id="PTHR47738">
    <property type="entry name" value="PTS SYSTEM FRUCTOSE-LIKE EIIA COMPONENT-RELATED"/>
    <property type="match status" value="1"/>
</dbReference>
<dbReference type="Proteomes" id="UP000029518">
    <property type="component" value="Chromosome"/>
</dbReference>
<dbReference type="OrthoDB" id="370976at2"/>
<keyword evidence="3" id="KW-1185">Reference proteome</keyword>
<dbReference type="InterPro" id="IPR016152">
    <property type="entry name" value="PTrfase/Anion_transptr"/>
</dbReference>
<dbReference type="AlphaFoldDB" id="A0A089L8U9"/>